<comment type="caution">
    <text evidence="2">The sequence shown here is derived from an EMBL/GenBank/DDBJ whole genome shotgun (WGS) entry which is preliminary data.</text>
</comment>
<feature type="compositionally biased region" description="Basic and acidic residues" evidence="1">
    <location>
        <begin position="39"/>
        <end position="57"/>
    </location>
</feature>
<feature type="compositionally biased region" description="Low complexity" evidence="1">
    <location>
        <begin position="26"/>
        <end position="35"/>
    </location>
</feature>
<accession>A0A9D3MA40</accession>
<evidence type="ECO:0000256" key="1">
    <source>
        <dbReference type="SAM" id="MobiDB-lite"/>
    </source>
</evidence>
<protein>
    <submittedName>
        <fullName evidence="2">Uncharacterized protein</fullName>
    </submittedName>
</protein>
<keyword evidence="3" id="KW-1185">Reference proteome</keyword>
<feature type="region of interest" description="Disordered" evidence="1">
    <location>
        <begin position="19"/>
        <end position="106"/>
    </location>
</feature>
<dbReference type="AlphaFoldDB" id="A0A9D3MA40"/>
<reference evidence="2" key="1">
    <citation type="submission" date="2021-01" db="EMBL/GenBank/DDBJ databases">
        <title>A chromosome-scale assembly of European eel, Anguilla anguilla.</title>
        <authorList>
            <person name="Henkel C."/>
            <person name="Jong-Raadsen S.A."/>
            <person name="Dufour S."/>
            <person name="Weltzien F.-A."/>
            <person name="Palstra A.P."/>
            <person name="Pelster B."/>
            <person name="Spaink H.P."/>
            <person name="Van Den Thillart G.E."/>
            <person name="Jansen H."/>
            <person name="Zahm M."/>
            <person name="Klopp C."/>
            <person name="Cedric C."/>
            <person name="Louis A."/>
            <person name="Berthelot C."/>
            <person name="Parey E."/>
            <person name="Roest Crollius H."/>
            <person name="Montfort J."/>
            <person name="Robinson-Rechavi M."/>
            <person name="Bucao C."/>
            <person name="Bouchez O."/>
            <person name="Gislard M."/>
            <person name="Lluch J."/>
            <person name="Milhes M."/>
            <person name="Lampietro C."/>
            <person name="Lopez Roques C."/>
            <person name="Donnadieu C."/>
            <person name="Braasch I."/>
            <person name="Desvignes T."/>
            <person name="Postlethwait J."/>
            <person name="Bobe J."/>
            <person name="Guiguen Y."/>
            <person name="Dirks R."/>
        </authorList>
    </citation>
    <scope>NUCLEOTIDE SEQUENCE</scope>
    <source>
        <strain evidence="2">Tag_6206</strain>
        <tissue evidence="2">Liver</tissue>
    </source>
</reference>
<organism evidence="2 3">
    <name type="scientific">Anguilla anguilla</name>
    <name type="common">European freshwater eel</name>
    <name type="synonym">Muraena anguilla</name>
    <dbReference type="NCBI Taxonomy" id="7936"/>
    <lineage>
        <taxon>Eukaryota</taxon>
        <taxon>Metazoa</taxon>
        <taxon>Chordata</taxon>
        <taxon>Craniata</taxon>
        <taxon>Vertebrata</taxon>
        <taxon>Euteleostomi</taxon>
        <taxon>Actinopterygii</taxon>
        <taxon>Neopterygii</taxon>
        <taxon>Teleostei</taxon>
        <taxon>Anguilliformes</taxon>
        <taxon>Anguillidae</taxon>
        <taxon>Anguilla</taxon>
    </lineage>
</organism>
<dbReference type="Proteomes" id="UP001044222">
    <property type="component" value="Chromosome 8"/>
</dbReference>
<name>A0A9D3MA40_ANGAN</name>
<evidence type="ECO:0000313" key="3">
    <source>
        <dbReference type="Proteomes" id="UP001044222"/>
    </source>
</evidence>
<sequence length="151" mass="16117">MTTAVSGMRRHNAVRLCYKANREDGSSSISQSPPGGTRGEWRSREGRRGGSNHRGESQRCCLKRYSTGWKSDRDQPAPVPDPVAAGSTQLHPSRAPPEAEGNLGTIPHCPTSPGRSLPGNQEGGPMCGQGSGAWGCMLIPSRQCTSQTTTW</sequence>
<evidence type="ECO:0000313" key="2">
    <source>
        <dbReference type="EMBL" id="KAG5844282.1"/>
    </source>
</evidence>
<dbReference type="EMBL" id="JAFIRN010000008">
    <property type="protein sequence ID" value="KAG5844282.1"/>
    <property type="molecule type" value="Genomic_DNA"/>
</dbReference>
<proteinExistence type="predicted"/>
<gene>
    <name evidence="2" type="ORF">ANANG_G00160780</name>
</gene>